<evidence type="ECO:0000313" key="2">
    <source>
        <dbReference type="EMBL" id="MBO0512905.1"/>
    </source>
</evidence>
<gene>
    <name evidence="2" type="ORF">J0695_13960</name>
</gene>
<proteinExistence type="predicted"/>
<comment type="caution">
    <text evidence="2">The sequence shown here is derived from an EMBL/GenBank/DDBJ whole genome shotgun (WGS) entry which is preliminary data.</text>
</comment>
<reference evidence="2" key="1">
    <citation type="submission" date="2021-03" db="EMBL/GenBank/DDBJ databases">
        <title>Streptomyces poriferae sp. nov., a novel marine sponge-derived Actinobacteria species with anti-MRSA activity.</title>
        <authorList>
            <person name="Sandoval-Powers M."/>
            <person name="Kralova S."/>
            <person name="Nguyen G.-S."/>
            <person name="Fawwal D."/>
            <person name="Degnes K."/>
            <person name="Klinkenberg G."/>
            <person name="Sletta H."/>
            <person name="Wentzel A."/>
            <person name="Liles M.R."/>
        </authorList>
    </citation>
    <scope>NUCLEOTIDE SEQUENCE</scope>
    <source>
        <strain evidence="2">DSM 41794</strain>
    </source>
</reference>
<evidence type="ECO:0000313" key="3">
    <source>
        <dbReference type="Proteomes" id="UP000664167"/>
    </source>
</evidence>
<dbReference type="AlphaFoldDB" id="A0A939F5W7"/>
<organism evidence="2 3">
    <name type="scientific">Streptomyces beijiangensis</name>
    <dbReference type="NCBI Taxonomy" id="163361"/>
    <lineage>
        <taxon>Bacteria</taxon>
        <taxon>Bacillati</taxon>
        <taxon>Actinomycetota</taxon>
        <taxon>Actinomycetes</taxon>
        <taxon>Kitasatosporales</taxon>
        <taxon>Streptomycetaceae</taxon>
        <taxon>Streptomyces</taxon>
    </lineage>
</organism>
<dbReference type="RefSeq" id="WP_206962335.1">
    <property type="nucleotide sequence ID" value="NZ_BAAAJJ010000006.1"/>
</dbReference>
<accession>A0A939F5W7</accession>
<keyword evidence="3" id="KW-1185">Reference proteome</keyword>
<dbReference type="InterPro" id="IPR054186">
    <property type="entry name" value="DUF6891"/>
</dbReference>
<name>A0A939F5W7_9ACTN</name>
<evidence type="ECO:0000259" key="1">
    <source>
        <dbReference type="Pfam" id="PF21831"/>
    </source>
</evidence>
<dbReference type="Pfam" id="PF21831">
    <property type="entry name" value="DUF6891"/>
    <property type="match status" value="1"/>
</dbReference>
<feature type="domain" description="DUF6891" evidence="1">
    <location>
        <begin position="116"/>
        <end position="310"/>
    </location>
</feature>
<dbReference type="Proteomes" id="UP000664167">
    <property type="component" value="Unassembled WGS sequence"/>
</dbReference>
<sequence length="312" mass="34597">MLAIRVTTEPGEAYERISAPRLTELVGRIGPDDDQFLIVERIPQDQDFFIQVWHETGGDYQLEHRAGGPGDHFQSMVATEDRVAEIMVGWSRGEEGWDAGVEWKRLDLTVPEIEERARVQVEEHVRELLAVGYLTRVQLAEAAEEWLVKGDYRPVSKPQAWELVHRLWQERLEEQAGWEGETDPERIEAVFTALEEQGITARAHFACCRNCGLSEIRGAGSEDARGFVFFHSQCSEGAAAGMGSPLLERSRELGEGLTLMYGGFDGSAETTTAVGSEVTAALAGAGLPVEWSGSPDESITVEPLDWRKRLTG</sequence>
<protein>
    <recommendedName>
        <fullName evidence="1">DUF6891 domain-containing protein</fullName>
    </recommendedName>
</protein>
<dbReference type="EMBL" id="JAFLRJ010000126">
    <property type="protein sequence ID" value="MBO0512905.1"/>
    <property type="molecule type" value="Genomic_DNA"/>
</dbReference>